<feature type="transmembrane region" description="Helical" evidence="4">
    <location>
        <begin position="9"/>
        <end position="30"/>
    </location>
</feature>
<keyword evidence="4" id="KW-0812">Transmembrane</keyword>
<evidence type="ECO:0000256" key="3">
    <source>
        <dbReference type="ARBA" id="ARBA00022475"/>
    </source>
</evidence>
<dbReference type="PANTHER" id="PTHR43163">
    <property type="entry name" value="DIPEPTIDE TRANSPORT SYSTEM PERMEASE PROTEIN DPPB-RELATED"/>
    <property type="match status" value="1"/>
</dbReference>
<organism evidence="6">
    <name type="scientific">marine metagenome</name>
    <dbReference type="NCBI Taxonomy" id="408172"/>
    <lineage>
        <taxon>unclassified sequences</taxon>
        <taxon>metagenomes</taxon>
        <taxon>ecological metagenomes</taxon>
    </lineage>
</organism>
<sequence length="115" mass="12607">MLKYIAKRLLIAIPTIFGVTVLIFLIMRALPGDPLSVFFDPSQIQLMSDEQRASLMADLGLDRPLTTQYLSWAGNALRGDLGTSFLRGDPIAETIGRRGAISAEIGILSILIAWF</sequence>
<evidence type="ECO:0000256" key="4">
    <source>
        <dbReference type="SAM" id="Phobius"/>
    </source>
</evidence>
<feature type="non-terminal residue" evidence="6">
    <location>
        <position position="115"/>
    </location>
</feature>
<dbReference type="Pfam" id="PF19300">
    <property type="entry name" value="BPD_transp_1_N"/>
    <property type="match status" value="1"/>
</dbReference>
<dbReference type="EMBL" id="UINC01067232">
    <property type="protein sequence ID" value="SVB98698.1"/>
    <property type="molecule type" value="Genomic_DNA"/>
</dbReference>
<keyword evidence="2" id="KW-0813">Transport</keyword>
<protein>
    <recommendedName>
        <fullName evidence="5">ABC transporter type 1 GsiC-like N-terminal domain-containing protein</fullName>
    </recommendedName>
</protein>
<comment type="subcellular location">
    <subcellularLocation>
        <location evidence="1">Cell membrane</location>
        <topology evidence="1">Multi-pass membrane protein</topology>
    </subcellularLocation>
</comment>
<name>A0A382IGJ3_9ZZZZ</name>
<keyword evidence="4" id="KW-1133">Transmembrane helix</keyword>
<keyword evidence="3" id="KW-1003">Cell membrane</keyword>
<evidence type="ECO:0000259" key="5">
    <source>
        <dbReference type="Pfam" id="PF19300"/>
    </source>
</evidence>
<dbReference type="PANTHER" id="PTHR43163:SF6">
    <property type="entry name" value="DIPEPTIDE TRANSPORT SYSTEM PERMEASE PROTEIN DPPB-RELATED"/>
    <property type="match status" value="1"/>
</dbReference>
<evidence type="ECO:0000313" key="6">
    <source>
        <dbReference type="EMBL" id="SVB98698.1"/>
    </source>
</evidence>
<accession>A0A382IGJ3</accession>
<keyword evidence="4" id="KW-0472">Membrane</keyword>
<dbReference type="GO" id="GO:0071916">
    <property type="term" value="F:dipeptide transmembrane transporter activity"/>
    <property type="evidence" value="ECO:0007669"/>
    <property type="project" value="TreeGrafter"/>
</dbReference>
<dbReference type="AlphaFoldDB" id="A0A382IGJ3"/>
<dbReference type="GO" id="GO:0005886">
    <property type="term" value="C:plasma membrane"/>
    <property type="evidence" value="ECO:0007669"/>
    <property type="project" value="UniProtKB-SubCell"/>
</dbReference>
<proteinExistence type="predicted"/>
<feature type="domain" description="ABC transporter type 1 GsiC-like N-terminal" evidence="5">
    <location>
        <begin position="1"/>
        <end position="78"/>
    </location>
</feature>
<reference evidence="6" key="1">
    <citation type="submission" date="2018-05" db="EMBL/GenBank/DDBJ databases">
        <authorList>
            <person name="Lanie J.A."/>
            <person name="Ng W.-L."/>
            <person name="Kazmierczak K.M."/>
            <person name="Andrzejewski T.M."/>
            <person name="Davidsen T.M."/>
            <person name="Wayne K.J."/>
            <person name="Tettelin H."/>
            <person name="Glass J.I."/>
            <person name="Rusch D."/>
            <person name="Podicherti R."/>
            <person name="Tsui H.-C.T."/>
            <person name="Winkler M.E."/>
        </authorList>
    </citation>
    <scope>NUCLEOTIDE SEQUENCE</scope>
</reference>
<evidence type="ECO:0000256" key="2">
    <source>
        <dbReference type="ARBA" id="ARBA00022448"/>
    </source>
</evidence>
<gene>
    <name evidence="6" type="ORF">METZ01_LOCUS251552</name>
</gene>
<dbReference type="InterPro" id="IPR045621">
    <property type="entry name" value="BPD_transp_1_N"/>
</dbReference>
<evidence type="ECO:0000256" key="1">
    <source>
        <dbReference type="ARBA" id="ARBA00004651"/>
    </source>
</evidence>